<evidence type="ECO:0008006" key="3">
    <source>
        <dbReference type="Google" id="ProtNLM"/>
    </source>
</evidence>
<sequence>MLWDFPVEIWLACWLHCSKRQLRHLSLVCKHFRSVCLPLLIQHQSADMAALESGLARNNWVERTHSLHRMAIRLDRFGAQGPEGLASVVRSWRITRVPSHWIIHHRRHLGRLGPIVHIGVFDTLQERVMTTFLATIGLFQHLRRLHVAGMTVDLPWRERLLCLLSLQELTLDGCEILPRDGPVLRLGRFTHCQSTVGHVAPSEEPFEIVDPGTLTHLNLRCPVQTRNLLAGFVGAPFTSLLSLSLHHFPVRDIPSLLSRCPKLQSFSVLSPALDDPVELPGHIAPALSTLTAEAQIVPLFSANHRIHTLEIVNSRREFKGLTIDTLRDVWSSLGNASSRITSLMLPKTTSTVAAVEIISAVLPQLKHLAMDLPESDGKHQHINICRLAGGVKRAEDNRRPDVDDDESAFDDVLPDELSDCESDRPHNRGVVSDKWYDPVWLWGNIPANFGCSQHSGVEDPDPLPESPSGTYTDLLRRIASDLVDFPPGLESLKLTPLLVPEREKRHRCYDAQEESAAAALVARGVWDVTLGERVWRDNPGRKQDMS</sequence>
<organism evidence="1 2">
    <name type="scientific">Roridomyces roridus</name>
    <dbReference type="NCBI Taxonomy" id="1738132"/>
    <lineage>
        <taxon>Eukaryota</taxon>
        <taxon>Fungi</taxon>
        <taxon>Dikarya</taxon>
        <taxon>Basidiomycota</taxon>
        <taxon>Agaricomycotina</taxon>
        <taxon>Agaricomycetes</taxon>
        <taxon>Agaricomycetidae</taxon>
        <taxon>Agaricales</taxon>
        <taxon>Marasmiineae</taxon>
        <taxon>Mycenaceae</taxon>
        <taxon>Roridomyces</taxon>
    </lineage>
</organism>
<dbReference type="SUPFAM" id="SSF52047">
    <property type="entry name" value="RNI-like"/>
    <property type="match status" value="1"/>
</dbReference>
<evidence type="ECO:0000313" key="2">
    <source>
        <dbReference type="Proteomes" id="UP001221142"/>
    </source>
</evidence>
<name>A0AAD7BSF7_9AGAR</name>
<accession>A0AAD7BSF7</accession>
<evidence type="ECO:0000313" key="1">
    <source>
        <dbReference type="EMBL" id="KAJ7629080.1"/>
    </source>
</evidence>
<dbReference type="InterPro" id="IPR032675">
    <property type="entry name" value="LRR_dom_sf"/>
</dbReference>
<comment type="caution">
    <text evidence="1">The sequence shown here is derived from an EMBL/GenBank/DDBJ whole genome shotgun (WGS) entry which is preliminary data.</text>
</comment>
<dbReference type="EMBL" id="JARKIF010000010">
    <property type="protein sequence ID" value="KAJ7629080.1"/>
    <property type="molecule type" value="Genomic_DNA"/>
</dbReference>
<dbReference type="CDD" id="cd09917">
    <property type="entry name" value="F-box_SF"/>
    <property type="match status" value="1"/>
</dbReference>
<gene>
    <name evidence="1" type="ORF">FB45DRAFT_919947</name>
</gene>
<dbReference type="AlphaFoldDB" id="A0AAD7BSF7"/>
<dbReference type="Gene3D" id="3.80.10.10">
    <property type="entry name" value="Ribonuclease Inhibitor"/>
    <property type="match status" value="1"/>
</dbReference>
<protein>
    <recommendedName>
        <fullName evidence="3">F-box domain-containing protein</fullName>
    </recommendedName>
</protein>
<dbReference type="Proteomes" id="UP001221142">
    <property type="component" value="Unassembled WGS sequence"/>
</dbReference>
<reference evidence="1" key="1">
    <citation type="submission" date="2023-03" db="EMBL/GenBank/DDBJ databases">
        <title>Massive genome expansion in bonnet fungi (Mycena s.s.) driven by repeated elements and novel gene families across ecological guilds.</title>
        <authorList>
            <consortium name="Lawrence Berkeley National Laboratory"/>
            <person name="Harder C.B."/>
            <person name="Miyauchi S."/>
            <person name="Viragh M."/>
            <person name="Kuo A."/>
            <person name="Thoen E."/>
            <person name="Andreopoulos B."/>
            <person name="Lu D."/>
            <person name="Skrede I."/>
            <person name="Drula E."/>
            <person name="Henrissat B."/>
            <person name="Morin E."/>
            <person name="Kohler A."/>
            <person name="Barry K."/>
            <person name="LaButti K."/>
            <person name="Morin E."/>
            <person name="Salamov A."/>
            <person name="Lipzen A."/>
            <person name="Mereny Z."/>
            <person name="Hegedus B."/>
            <person name="Baldrian P."/>
            <person name="Stursova M."/>
            <person name="Weitz H."/>
            <person name="Taylor A."/>
            <person name="Grigoriev I.V."/>
            <person name="Nagy L.G."/>
            <person name="Martin F."/>
            <person name="Kauserud H."/>
        </authorList>
    </citation>
    <scope>NUCLEOTIDE SEQUENCE</scope>
    <source>
        <strain evidence="1">9284</strain>
    </source>
</reference>
<keyword evidence="2" id="KW-1185">Reference proteome</keyword>
<proteinExistence type="predicted"/>